<keyword evidence="5" id="KW-1185">Reference proteome</keyword>
<dbReference type="InterPro" id="IPR056884">
    <property type="entry name" value="NPHP3-like_N"/>
</dbReference>
<dbReference type="PROSITE" id="PS50837">
    <property type="entry name" value="NACHT"/>
    <property type="match status" value="1"/>
</dbReference>
<evidence type="ECO:0000256" key="2">
    <source>
        <dbReference type="SAM" id="MobiDB-lite"/>
    </source>
</evidence>
<feature type="domain" description="NACHT" evidence="3">
    <location>
        <begin position="117"/>
        <end position="251"/>
    </location>
</feature>
<dbReference type="PANTHER" id="PTHR10039">
    <property type="entry name" value="AMELOGENIN"/>
    <property type="match status" value="1"/>
</dbReference>
<feature type="compositionally biased region" description="Low complexity" evidence="2">
    <location>
        <begin position="1"/>
        <end position="15"/>
    </location>
</feature>
<dbReference type="EMBL" id="JAACJJ010000002">
    <property type="protein sequence ID" value="KAF5329417.1"/>
    <property type="molecule type" value="Genomic_DNA"/>
</dbReference>
<comment type="caution">
    <text evidence="4">The sequence shown here is derived from an EMBL/GenBank/DDBJ whole genome shotgun (WGS) entry which is preliminary data.</text>
</comment>
<protein>
    <recommendedName>
        <fullName evidence="3">NACHT domain-containing protein</fullName>
    </recommendedName>
</protein>
<dbReference type="Gene3D" id="3.40.50.300">
    <property type="entry name" value="P-loop containing nucleotide triphosphate hydrolases"/>
    <property type="match status" value="1"/>
</dbReference>
<dbReference type="Proteomes" id="UP000567179">
    <property type="component" value="Unassembled WGS sequence"/>
</dbReference>
<name>A0A8H5BTR6_9AGAR</name>
<evidence type="ECO:0000313" key="4">
    <source>
        <dbReference type="EMBL" id="KAF5329417.1"/>
    </source>
</evidence>
<evidence type="ECO:0000313" key="5">
    <source>
        <dbReference type="Proteomes" id="UP000567179"/>
    </source>
</evidence>
<dbReference type="OrthoDB" id="4760524at2759"/>
<organism evidence="4 5">
    <name type="scientific">Psilocybe cf. subviscida</name>
    <dbReference type="NCBI Taxonomy" id="2480587"/>
    <lineage>
        <taxon>Eukaryota</taxon>
        <taxon>Fungi</taxon>
        <taxon>Dikarya</taxon>
        <taxon>Basidiomycota</taxon>
        <taxon>Agaricomycotina</taxon>
        <taxon>Agaricomycetes</taxon>
        <taxon>Agaricomycetidae</taxon>
        <taxon>Agaricales</taxon>
        <taxon>Agaricineae</taxon>
        <taxon>Strophariaceae</taxon>
        <taxon>Psilocybe</taxon>
    </lineage>
</organism>
<dbReference type="InterPro" id="IPR007111">
    <property type="entry name" value="NACHT_NTPase"/>
</dbReference>
<evidence type="ECO:0000259" key="3">
    <source>
        <dbReference type="PROSITE" id="PS50837"/>
    </source>
</evidence>
<reference evidence="4 5" key="1">
    <citation type="journal article" date="2020" name="ISME J.">
        <title>Uncovering the hidden diversity of litter-decomposition mechanisms in mushroom-forming fungi.</title>
        <authorList>
            <person name="Floudas D."/>
            <person name="Bentzer J."/>
            <person name="Ahren D."/>
            <person name="Johansson T."/>
            <person name="Persson P."/>
            <person name="Tunlid A."/>
        </authorList>
    </citation>
    <scope>NUCLEOTIDE SEQUENCE [LARGE SCALE GENOMIC DNA]</scope>
    <source>
        <strain evidence="4 5">CBS 101986</strain>
    </source>
</reference>
<proteinExistence type="predicted"/>
<keyword evidence="1" id="KW-0677">Repeat</keyword>
<dbReference type="AlphaFoldDB" id="A0A8H5BTR6"/>
<dbReference type="SUPFAM" id="SSF52540">
    <property type="entry name" value="P-loop containing nucleoside triphosphate hydrolases"/>
    <property type="match status" value="1"/>
</dbReference>
<feature type="region of interest" description="Disordered" evidence="2">
    <location>
        <begin position="1"/>
        <end position="32"/>
    </location>
</feature>
<dbReference type="PANTHER" id="PTHR10039:SF14">
    <property type="entry name" value="NACHT DOMAIN-CONTAINING PROTEIN"/>
    <property type="match status" value="1"/>
</dbReference>
<accession>A0A8H5BTR6</accession>
<sequence length="439" mass="48374">MSTVSKPSSSSASGSRNHDRPSASGYKRPGRANVSIFKNAKNPHIKNSSFTVNTTNVNASGDGAPDLLKKLYDQVAQNAILNAGGRADEVRCYPGTREEVIGLMERWMDGEDGGAPNMMWLSGPAGAGKSAIMQTIAERCKERGVQAANFFFFRADPTRSTAQPLVATLLYQIFEFYPPARQAVASVLSKHPLLYGASIQDQFNRLLLPGLQDIPQLVGSPARRPMVLLIDGLDECDSEKKTPQRQILQILDHILTQNNCPFLVLVASRAEPQITMAVRELTSPVRSIFLDDEYKPEEDIRVFVAGEFGRIKKSHHLAHTLNVNWPSDEDTESIVKKSSGQFIFAATVMRYIANSSASPKLSLERVQGIAPVSTNSPFAHLDAVYKYILSQADDWNAVMDLLSTKLLSESMNIPNYELPLKPMLCAYNPRYSPELLDSG</sequence>
<evidence type="ECO:0000256" key="1">
    <source>
        <dbReference type="ARBA" id="ARBA00022737"/>
    </source>
</evidence>
<dbReference type="InterPro" id="IPR027417">
    <property type="entry name" value="P-loop_NTPase"/>
</dbReference>
<dbReference type="Pfam" id="PF24883">
    <property type="entry name" value="NPHP3_N"/>
    <property type="match status" value="1"/>
</dbReference>
<gene>
    <name evidence="4" type="ORF">D9619_009148</name>
</gene>